<dbReference type="VEuPathDB" id="FungiDB:JI435_404710"/>
<gene>
    <name evidence="1" type="ORF">JI435_404710</name>
</gene>
<keyword evidence="2" id="KW-1185">Reference proteome</keyword>
<dbReference type="EMBL" id="CP069026">
    <property type="protein sequence ID" value="QRC93878.1"/>
    <property type="molecule type" value="Genomic_DNA"/>
</dbReference>
<dbReference type="Proteomes" id="UP000663193">
    <property type="component" value="Chromosome 4"/>
</dbReference>
<sequence length="52" mass="6033">MAAALHEMMKGTRPGCCLCILVYVVSTIPCIHAFQRNRTPQRHFHNEIHMRL</sequence>
<accession>A0A7U2EVI8</accession>
<protein>
    <submittedName>
        <fullName evidence="1">Uncharacterized protein</fullName>
    </submittedName>
</protein>
<evidence type="ECO:0000313" key="1">
    <source>
        <dbReference type="EMBL" id="QRC93878.1"/>
    </source>
</evidence>
<dbReference type="AlphaFoldDB" id="A0A7U2EVI8"/>
<evidence type="ECO:0000313" key="2">
    <source>
        <dbReference type="Proteomes" id="UP000663193"/>
    </source>
</evidence>
<organism evidence="1 2">
    <name type="scientific">Phaeosphaeria nodorum (strain SN15 / ATCC MYA-4574 / FGSC 10173)</name>
    <name type="common">Glume blotch fungus</name>
    <name type="synonym">Parastagonospora nodorum</name>
    <dbReference type="NCBI Taxonomy" id="321614"/>
    <lineage>
        <taxon>Eukaryota</taxon>
        <taxon>Fungi</taxon>
        <taxon>Dikarya</taxon>
        <taxon>Ascomycota</taxon>
        <taxon>Pezizomycotina</taxon>
        <taxon>Dothideomycetes</taxon>
        <taxon>Pleosporomycetidae</taxon>
        <taxon>Pleosporales</taxon>
        <taxon>Pleosporineae</taxon>
        <taxon>Phaeosphaeriaceae</taxon>
        <taxon>Parastagonospora</taxon>
    </lineage>
</organism>
<reference evidence="2" key="1">
    <citation type="journal article" date="2021" name="BMC Genomics">
        <title>Chromosome-level genome assembly and manually-curated proteome of model necrotroph Parastagonospora nodorum Sn15 reveals a genome-wide trove of candidate effector homologs, and redundancy of virulence-related functions within an accessory chromosome.</title>
        <authorList>
            <person name="Bertazzoni S."/>
            <person name="Jones D.A.B."/>
            <person name="Phan H.T."/>
            <person name="Tan K.-C."/>
            <person name="Hane J.K."/>
        </authorList>
    </citation>
    <scope>NUCLEOTIDE SEQUENCE [LARGE SCALE GENOMIC DNA]</scope>
    <source>
        <strain evidence="2">SN15 / ATCC MYA-4574 / FGSC 10173)</strain>
    </source>
</reference>
<name>A0A7U2EVI8_PHANO</name>
<proteinExistence type="predicted"/>